<evidence type="ECO:0000256" key="1">
    <source>
        <dbReference type="SAM" id="MobiDB-lite"/>
    </source>
</evidence>
<reference evidence="2 3" key="1">
    <citation type="submission" date="2014-04" db="EMBL/GenBank/DDBJ databases">
        <title>Evolutionary Origins and Diversification of the Mycorrhizal Mutualists.</title>
        <authorList>
            <consortium name="DOE Joint Genome Institute"/>
            <consortium name="Mycorrhizal Genomics Consortium"/>
            <person name="Kohler A."/>
            <person name="Kuo A."/>
            <person name="Nagy L.G."/>
            <person name="Floudas D."/>
            <person name="Copeland A."/>
            <person name="Barry K.W."/>
            <person name="Cichocki N."/>
            <person name="Veneault-Fourrey C."/>
            <person name="LaButti K."/>
            <person name="Lindquist E.A."/>
            <person name="Lipzen A."/>
            <person name="Lundell T."/>
            <person name="Morin E."/>
            <person name="Murat C."/>
            <person name="Riley R."/>
            <person name="Ohm R."/>
            <person name="Sun H."/>
            <person name="Tunlid A."/>
            <person name="Henrissat B."/>
            <person name="Grigoriev I.V."/>
            <person name="Hibbett D.S."/>
            <person name="Martin F."/>
        </authorList>
    </citation>
    <scope>NUCLEOTIDE SEQUENCE [LARGE SCALE GENOMIC DNA]</scope>
    <source>
        <strain evidence="2 3">FD-317 M1</strain>
    </source>
</reference>
<protein>
    <submittedName>
        <fullName evidence="2">Uncharacterized protein</fullName>
    </submittedName>
</protein>
<evidence type="ECO:0000313" key="3">
    <source>
        <dbReference type="Proteomes" id="UP000053593"/>
    </source>
</evidence>
<feature type="region of interest" description="Disordered" evidence="1">
    <location>
        <begin position="1"/>
        <end position="24"/>
    </location>
</feature>
<dbReference type="HOGENOM" id="CLU_1749872_0_0_1"/>
<keyword evidence="3" id="KW-1185">Reference proteome</keyword>
<sequence length="149" mass="16242">MPFRHEFSSSQLNADIHSSDTENTEVNEIGQANRGGANPNRNGTTNSNANTYILTLFEDPNCHGPVRFGQIISGFVSGTERHDMPQGHHLRCVQAVTDFNQPCNVTIIPPLPGGRPLLQDGWRRGVYRLGTAANGIEVTCAARRRGSTS</sequence>
<proteinExistence type="predicted"/>
<evidence type="ECO:0000313" key="2">
    <source>
        <dbReference type="EMBL" id="KIK56388.1"/>
    </source>
</evidence>
<dbReference type="EMBL" id="KN834798">
    <property type="protein sequence ID" value="KIK56388.1"/>
    <property type="molecule type" value="Genomic_DNA"/>
</dbReference>
<accession>A0A0D0CMF1</accession>
<organism evidence="2 3">
    <name type="scientific">Collybiopsis luxurians FD-317 M1</name>
    <dbReference type="NCBI Taxonomy" id="944289"/>
    <lineage>
        <taxon>Eukaryota</taxon>
        <taxon>Fungi</taxon>
        <taxon>Dikarya</taxon>
        <taxon>Basidiomycota</taxon>
        <taxon>Agaricomycotina</taxon>
        <taxon>Agaricomycetes</taxon>
        <taxon>Agaricomycetidae</taxon>
        <taxon>Agaricales</taxon>
        <taxon>Marasmiineae</taxon>
        <taxon>Omphalotaceae</taxon>
        <taxon>Collybiopsis</taxon>
        <taxon>Collybiopsis luxurians</taxon>
    </lineage>
</organism>
<dbReference type="Proteomes" id="UP000053593">
    <property type="component" value="Unassembled WGS sequence"/>
</dbReference>
<dbReference type="AlphaFoldDB" id="A0A0D0CMF1"/>
<name>A0A0D0CMF1_9AGAR</name>
<gene>
    <name evidence="2" type="ORF">GYMLUDRAFT_99213</name>
</gene>